<dbReference type="InterPro" id="IPR024932">
    <property type="entry name" value="ApbE"/>
</dbReference>
<evidence type="ECO:0000256" key="8">
    <source>
        <dbReference type="ARBA" id="ARBA00031306"/>
    </source>
</evidence>
<evidence type="ECO:0000313" key="13">
    <source>
        <dbReference type="Proteomes" id="UP000190080"/>
    </source>
</evidence>
<evidence type="ECO:0000313" key="12">
    <source>
        <dbReference type="EMBL" id="OPJ62751.1"/>
    </source>
</evidence>
<protein>
    <recommendedName>
        <fullName evidence="2 10">FAD:protein FMN transferase</fullName>
        <ecNumber evidence="1 10">2.7.1.180</ecNumber>
    </recommendedName>
    <alternativeName>
        <fullName evidence="8 10">Flavin transferase</fullName>
    </alternativeName>
</protein>
<keyword evidence="6 10" id="KW-0274">FAD</keyword>
<reference evidence="12 13" key="1">
    <citation type="submission" date="2017-03" db="EMBL/GenBank/DDBJ databases">
        <title>Genome sequence of Clostridium oryzae DSM 28571.</title>
        <authorList>
            <person name="Poehlein A."/>
            <person name="Daniel R."/>
        </authorList>
    </citation>
    <scope>NUCLEOTIDE SEQUENCE [LARGE SCALE GENOMIC DNA]</scope>
    <source>
        <strain evidence="12 13">DSM 28571</strain>
    </source>
</reference>
<evidence type="ECO:0000256" key="4">
    <source>
        <dbReference type="ARBA" id="ARBA00022679"/>
    </source>
</evidence>
<keyword evidence="3 10" id="KW-0285">Flavoprotein</keyword>
<evidence type="ECO:0000256" key="2">
    <source>
        <dbReference type="ARBA" id="ARBA00016337"/>
    </source>
</evidence>
<comment type="catalytic activity">
    <reaction evidence="9 10">
        <text>L-threonyl-[protein] + FAD = FMN-L-threonyl-[protein] + AMP + H(+)</text>
        <dbReference type="Rhea" id="RHEA:36847"/>
        <dbReference type="Rhea" id="RHEA-COMP:11060"/>
        <dbReference type="Rhea" id="RHEA-COMP:11061"/>
        <dbReference type="ChEBI" id="CHEBI:15378"/>
        <dbReference type="ChEBI" id="CHEBI:30013"/>
        <dbReference type="ChEBI" id="CHEBI:57692"/>
        <dbReference type="ChEBI" id="CHEBI:74257"/>
        <dbReference type="ChEBI" id="CHEBI:456215"/>
        <dbReference type="EC" id="2.7.1.180"/>
    </reaction>
</comment>
<dbReference type="RefSeq" id="WP_079423132.1">
    <property type="nucleotide sequence ID" value="NZ_MZGV01000013.1"/>
</dbReference>
<evidence type="ECO:0000256" key="6">
    <source>
        <dbReference type="ARBA" id="ARBA00022827"/>
    </source>
</evidence>
<feature type="binding site" evidence="11">
    <location>
        <position position="270"/>
    </location>
    <ligand>
        <name>Mg(2+)</name>
        <dbReference type="ChEBI" id="CHEBI:18420"/>
    </ligand>
</feature>
<proteinExistence type="inferred from homology"/>
<keyword evidence="13" id="KW-1185">Reference proteome</keyword>
<evidence type="ECO:0000256" key="9">
    <source>
        <dbReference type="ARBA" id="ARBA00048540"/>
    </source>
</evidence>
<dbReference type="InterPro" id="IPR003374">
    <property type="entry name" value="ApbE-like_sf"/>
</dbReference>
<dbReference type="GO" id="GO:0016740">
    <property type="term" value="F:transferase activity"/>
    <property type="evidence" value="ECO:0007669"/>
    <property type="project" value="UniProtKB-UniRule"/>
</dbReference>
<evidence type="ECO:0000256" key="5">
    <source>
        <dbReference type="ARBA" id="ARBA00022723"/>
    </source>
</evidence>
<dbReference type="Gene3D" id="3.10.520.10">
    <property type="entry name" value="ApbE-like domains"/>
    <property type="match status" value="1"/>
</dbReference>
<dbReference type="GO" id="GO:0046872">
    <property type="term" value="F:metal ion binding"/>
    <property type="evidence" value="ECO:0007669"/>
    <property type="project" value="UniProtKB-UniRule"/>
</dbReference>
<dbReference type="Pfam" id="PF02424">
    <property type="entry name" value="ApbE"/>
    <property type="match status" value="1"/>
</dbReference>
<comment type="cofactor">
    <cofactor evidence="11">
        <name>Mg(2+)</name>
        <dbReference type="ChEBI" id="CHEBI:18420"/>
    </cofactor>
    <cofactor evidence="11">
        <name>Mn(2+)</name>
        <dbReference type="ChEBI" id="CHEBI:29035"/>
    </cofactor>
    <text evidence="11">Magnesium. Can also use manganese.</text>
</comment>
<evidence type="ECO:0000256" key="3">
    <source>
        <dbReference type="ARBA" id="ARBA00022630"/>
    </source>
</evidence>
<evidence type="ECO:0000256" key="10">
    <source>
        <dbReference type="PIRNR" id="PIRNR006268"/>
    </source>
</evidence>
<keyword evidence="12" id="KW-0449">Lipoprotein</keyword>
<name>A0A1V4IRU1_9CLOT</name>
<dbReference type="PANTHER" id="PTHR30040:SF2">
    <property type="entry name" value="FAD:PROTEIN FMN TRANSFERASE"/>
    <property type="match status" value="1"/>
</dbReference>
<dbReference type="AlphaFoldDB" id="A0A1V4IRU1"/>
<comment type="caution">
    <text evidence="12">The sequence shown here is derived from an EMBL/GenBank/DDBJ whole genome shotgun (WGS) entry which is preliminary data.</text>
</comment>
<dbReference type="EMBL" id="MZGV01000013">
    <property type="protein sequence ID" value="OPJ62751.1"/>
    <property type="molecule type" value="Genomic_DNA"/>
</dbReference>
<feature type="binding site" evidence="11">
    <location>
        <position position="266"/>
    </location>
    <ligand>
        <name>Mg(2+)</name>
        <dbReference type="ChEBI" id="CHEBI:18420"/>
    </ligand>
</feature>
<dbReference type="SUPFAM" id="SSF143631">
    <property type="entry name" value="ApbE-like"/>
    <property type="match status" value="1"/>
</dbReference>
<dbReference type="STRING" id="1450648.CLORY_16310"/>
<dbReference type="Proteomes" id="UP000190080">
    <property type="component" value="Unassembled WGS sequence"/>
</dbReference>
<keyword evidence="5 10" id="KW-0479">Metal-binding</keyword>
<dbReference type="PANTHER" id="PTHR30040">
    <property type="entry name" value="THIAMINE BIOSYNTHESIS LIPOPROTEIN APBE"/>
    <property type="match status" value="1"/>
</dbReference>
<keyword evidence="4 10" id="KW-0808">Transferase</keyword>
<comment type="similarity">
    <text evidence="10">Belongs to the ApbE family.</text>
</comment>
<accession>A0A1V4IRU1</accession>
<sequence>MTNVTALPSISFYALGTDNIIRIYDDSFPHECLKSARKKVLEIDDTFSVFKPYSKFSEINQNAGKTPVKVSNELIYVVDSGIKYSKESNGAFNMLTGPLIKLWTDAKKNGCVPDESEIEKAIILCDFNQINIDNNSKTILLKNEGQMIDGGSIVKGYAANEVINILHSSDVKSAIIDLGGNIYALGMKPDGSLWRVGIQNPLSERGKIMGAVYASNQAVVTSGNYERFFIAGGKKYHHIIDPKTGYPTDNEIISVTVISSNSMAADALSTCAYNLGIDDGFDFIESKEDAEAIFITEDRRIYVTSGMKNDFKLIDDTFMYINKF</sequence>
<dbReference type="OrthoDB" id="9778595at2"/>
<evidence type="ECO:0000256" key="11">
    <source>
        <dbReference type="PIRSR" id="PIRSR006268-2"/>
    </source>
</evidence>
<organism evidence="12 13">
    <name type="scientific">Clostridium oryzae</name>
    <dbReference type="NCBI Taxonomy" id="1450648"/>
    <lineage>
        <taxon>Bacteria</taxon>
        <taxon>Bacillati</taxon>
        <taxon>Bacillota</taxon>
        <taxon>Clostridia</taxon>
        <taxon>Eubacteriales</taxon>
        <taxon>Clostridiaceae</taxon>
        <taxon>Clostridium</taxon>
    </lineage>
</organism>
<evidence type="ECO:0000256" key="1">
    <source>
        <dbReference type="ARBA" id="ARBA00011955"/>
    </source>
</evidence>
<dbReference type="EC" id="2.7.1.180" evidence="1 10"/>
<gene>
    <name evidence="12" type="primary">apbE</name>
    <name evidence="12" type="ORF">CLORY_16310</name>
</gene>
<evidence type="ECO:0000256" key="7">
    <source>
        <dbReference type="ARBA" id="ARBA00022842"/>
    </source>
</evidence>
<feature type="binding site" evidence="11">
    <location>
        <position position="152"/>
    </location>
    <ligand>
        <name>Mg(2+)</name>
        <dbReference type="ChEBI" id="CHEBI:18420"/>
    </ligand>
</feature>
<dbReference type="PIRSF" id="PIRSF006268">
    <property type="entry name" value="ApbE"/>
    <property type="match status" value="1"/>
</dbReference>
<keyword evidence="7 10" id="KW-0460">Magnesium</keyword>